<sequence>MARPPPTPVVVAMKGHPGTGKTTLARAVAAALRCPLLDKDDIRDCTLPVQRSLAASAAASLLNDLSYSVLWRMTETQLRLGLSVVVDSPLSRRAHLDRLLEAADRAGGIRVVVVECRPADEAEWRRRLEERGAAAAVGGDGWHKPATWGELRELVEGYRGCSDYVVAGVPRLVLDTTAPAAGTGELVAAVVEFLNANAGAGDGEPKDSEETQ</sequence>
<keyword evidence="2" id="KW-1185">Reference proteome</keyword>
<dbReference type="PANTHER" id="PTHR37807">
    <property type="entry name" value="OS07G0160300 PROTEIN"/>
    <property type="match status" value="1"/>
</dbReference>
<evidence type="ECO:0000313" key="1">
    <source>
        <dbReference type="EMBL" id="MQM11911.1"/>
    </source>
</evidence>
<evidence type="ECO:0000313" key="2">
    <source>
        <dbReference type="Proteomes" id="UP000652761"/>
    </source>
</evidence>
<dbReference type="AlphaFoldDB" id="A0A843X1K4"/>
<comment type="caution">
    <text evidence="1">The sequence shown here is derived from an EMBL/GenBank/DDBJ whole genome shotgun (WGS) entry which is preliminary data.</text>
</comment>
<dbReference type="OrthoDB" id="342190at2759"/>
<dbReference type="EMBL" id="NMUH01005142">
    <property type="protein sequence ID" value="MQM11911.1"/>
    <property type="molecule type" value="Genomic_DNA"/>
</dbReference>
<gene>
    <name evidence="1" type="ORF">Taro_044826</name>
</gene>
<name>A0A843X1K4_COLES</name>
<proteinExistence type="predicted"/>
<organism evidence="1 2">
    <name type="scientific">Colocasia esculenta</name>
    <name type="common">Wild taro</name>
    <name type="synonym">Arum esculentum</name>
    <dbReference type="NCBI Taxonomy" id="4460"/>
    <lineage>
        <taxon>Eukaryota</taxon>
        <taxon>Viridiplantae</taxon>
        <taxon>Streptophyta</taxon>
        <taxon>Embryophyta</taxon>
        <taxon>Tracheophyta</taxon>
        <taxon>Spermatophyta</taxon>
        <taxon>Magnoliopsida</taxon>
        <taxon>Liliopsida</taxon>
        <taxon>Araceae</taxon>
        <taxon>Aroideae</taxon>
        <taxon>Colocasieae</taxon>
        <taxon>Colocasia</taxon>
    </lineage>
</organism>
<dbReference type="PANTHER" id="PTHR37807:SF3">
    <property type="entry name" value="OS07G0160300 PROTEIN"/>
    <property type="match status" value="1"/>
</dbReference>
<reference evidence="1" key="1">
    <citation type="submission" date="2017-07" db="EMBL/GenBank/DDBJ databases">
        <title>Taro Niue Genome Assembly and Annotation.</title>
        <authorList>
            <person name="Atibalentja N."/>
            <person name="Keating K."/>
            <person name="Fields C.J."/>
        </authorList>
    </citation>
    <scope>NUCLEOTIDE SEQUENCE</scope>
    <source>
        <strain evidence="1">Niue_2</strain>
        <tissue evidence="1">Leaf</tissue>
    </source>
</reference>
<dbReference type="InterPro" id="IPR027417">
    <property type="entry name" value="P-loop_NTPase"/>
</dbReference>
<accession>A0A843X1K4</accession>
<dbReference type="Proteomes" id="UP000652761">
    <property type="component" value="Unassembled WGS sequence"/>
</dbReference>
<dbReference type="SUPFAM" id="SSF52540">
    <property type="entry name" value="P-loop containing nucleoside triphosphate hydrolases"/>
    <property type="match status" value="1"/>
</dbReference>
<dbReference type="Gene3D" id="3.40.50.300">
    <property type="entry name" value="P-loop containing nucleotide triphosphate hydrolases"/>
    <property type="match status" value="1"/>
</dbReference>
<dbReference type="Pfam" id="PF13671">
    <property type="entry name" value="AAA_33"/>
    <property type="match status" value="1"/>
</dbReference>
<protein>
    <submittedName>
        <fullName evidence="1">Uncharacterized protein</fullName>
    </submittedName>
</protein>